<organism evidence="1 2">
    <name type="scientific">Flavobacterium frigoris</name>
    <dbReference type="NCBI Taxonomy" id="229204"/>
    <lineage>
        <taxon>Bacteria</taxon>
        <taxon>Pseudomonadati</taxon>
        <taxon>Bacteroidota</taxon>
        <taxon>Flavobacteriia</taxon>
        <taxon>Flavobacteriales</taxon>
        <taxon>Flavobacteriaceae</taxon>
        <taxon>Flavobacterium</taxon>
    </lineage>
</organism>
<gene>
    <name evidence="1" type="ORF">SAMN05444355_104246</name>
</gene>
<protein>
    <submittedName>
        <fullName evidence="1">Uncharacterized protein</fullName>
    </submittedName>
</protein>
<dbReference type="EMBL" id="FOFZ01000004">
    <property type="protein sequence ID" value="SEQ83265.1"/>
    <property type="molecule type" value="Genomic_DNA"/>
</dbReference>
<evidence type="ECO:0000313" key="1">
    <source>
        <dbReference type="EMBL" id="SEQ83265.1"/>
    </source>
</evidence>
<dbReference type="Proteomes" id="UP000183658">
    <property type="component" value="Unassembled WGS sequence"/>
</dbReference>
<dbReference type="AlphaFoldDB" id="A0A1H9J9K0"/>
<reference evidence="2" key="1">
    <citation type="submission" date="2016-10" db="EMBL/GenBank/DDBJ databases">
        <authorList>
            <person name="Varghese N."/>
            <person name="Submissions S."/>
        </authorList>
    </citation>
    <scope>NUCLEOTIDE SEQUENCE [LARGE SCALE GENOMIC DNA]</scope>
    <source>
        <strain evidence="2">DSM 15719</strain>
    </source>
</reference>
<name>A0A1H9J9K0_FLAFI</name>
<dbReference type="RefSeq" id="WP_175460271.1">
    <property type="nucleotide sequence ID" value="NZ_CBCRVS010000008.1"/>
</dbReference>
<sequence length="50" mass="5958">MIGLLQEKSEIEKLQREYKMLSELNFNIDTDLLLKVTIPEEELVLEESEY</sequence>
<keyword evidence="2" id="KW-1185">Reference proteome</keyword>
<proteinExistence type="predicted"/>
<evidence type="ECO:0000313" key="2">
    <source>
        <dbReference type="Proteomes" id="UP000183658"/>
    </source>
</evidence>
<accession>A0A1H9J9K0</accession>